<name>A0A401NTL0_SCYTO</name>
<keyword evidence="2" id="KW-1185">Reference proteome</keyword>
<organism evidence="1 2">
    <name type="scientific">Scyliorhinus torazame</name>
    <name type="common">Cloudy catshark</name>
    <name type="synonym">Catulus torazame</name>
    <dbReference type="NCBI Taxonomy" id="75743"/>
    <lineage>
        <taxon>Eukaryota</taxon>
        <taxon>Metazoa</taxon>
        <taxon>Chordata</taxon>
        <taxon>Craniata</taxon>
        <taxon>Vertebrata</taxon>
        <taxon>Chondrichthyes</taxon>
        <taxon>Elasmobranchii</taxon>
        <taxon>Galeomorphii</taxon>
        <taxon>Galeoidea</taxon>
        <taxon>Carcharhiniformes</taxon>
        <taxon>Scyliorhinidae</taxon>
        <taxon>Scyliorhinus</taxon>
    </lineage>
</organism>
<dbReference type="EMBL" id="BFAA01008022">
    <property type="protein sequence ID" value="GCB64197.1"/>
    <property type="molecule type" value="Genomic_DNA"/>
</dbReference>
<dbReference type="InterPro" id="IPR039495">
    <property type="entry name" value="TAF1A"/>
</dbReference>
<sequence>MDAEIAQLIAEQDASTCEESVWASCSHPEIRLPLPTSILQFQNVSDRKQTGFRKTVQTCLNRIQNTMFHHQWQTAAELMTNYFQILEDNTTRKQESASKVVWRMGTAILQHHPNSCTEDISLFAGKMKNIGVKHYLKVCLEHAIHLLCIGKMDEAYRELTLAETWRYGEKSVDQQKVLKLIQGYRAMLDYYTWAKKNGVLHQTADDAVDSYSTQEIHNYFRQASIGLHDAVQIPGVWDPFILSYVNLLDFYDGFEEALTVLNNYAYNSKFPPNPNAHVYLYEFLKRHEASPKKLMKVLRILYQLVPSHELMLEFHSLLLQSEKKKHHKEALGVLFCLLDFPTWKENDCTWKRLMKQMKKAIAQGHSDWIKEQWELRQDWWPAFHFSEFRAHRDFEENESSACRKAMIAGILMGKGCKYFATIYRLGYKVQNVKLKKMRQYVKDHNLLQLSAC</sequence>
<dbReference type="OMA" id="STRICLE"/>
<proteinExistence type="predicted"/>
<gene>
    <name evidence="1" type="ORF">scyTo_0014737</name>
</gene>
<dbReference type="Proteomes" id="UP000288216">
    <property type="component" value="Unassembled WGS sequence"/>
</dbReference>
<dbReference type="Pfam" id="PF14929">
    <property type="entry name" value="TAF1_subA"/>
    <property type="match status" value="1"/>
</dbReference>
<dbReference type="STRING" id="75743.A0A401NTL0"/>
<reference evidence="1 2" key="1">
    <citation type="journal article" date="2018" name="Nat. Ecol. Evol.">
        <title>Shark genomes provide insights into elasmobranch evolution and the origin of vertebrates.</title>
        <authorList>
            <person name="Hara Y"/>
            <person name="Yamaguchi K"/>
            <person name="Onimaru K"/>
            <person name="Kadota M"/>
            <person name="Koyanagi M"/>
            <person name="Keeley SD"/>
            <person name="Tatsumi K"/>
            <person name="Tanaka K"/>
            <person name="Motone F"/>
            <person name="Kageyama Y"/>
            <person name="Nozu R"/>
            <person name="Adachi N"/>
            <person name="Nishimura O"/>
            <person name="Nakagawa R"/>
            <person name="Tanegashima C"/>
            <person name="Kiyatake I"/>
            <person name="Matsumoto R"/>
            <person name="Murakumo K"/>
            <person name="Nishida K"/>
            <person name="Terakita A"/>
            <person name="Kuratani S"/>
            <person name="Sato K"/>
            <person name="Hyodo S Kuraku.S."/>
        </authorList>
    </citation>
    <scope>NUCLEOTIDE SEQUENCE [LARGE SCALE GENOMIC DNA]</scope>
</reference>
<comment type="caution">
    <text evidence="1">The sequence shown here is derived from an EMBL/GenBank/DDBJ whole genome shotgun (WGS) entry which is preliminary data.</text>
</comment>
<dbReference type="PANTHER" id="PTHR32122">
    <property type="entry name" value="TATA BOX-BINDING PROTEIN ASSOCIATED FACTOR RNA POLYMERASE I SUBUNIT A"/>
    <property type="match status" value="1"/>
</dbReference>
<accession>A0A401NTL0</accession>
<dbReference type="OrthoDB" id="6272197at2759"/>
<dbReference type="AlphaFoldDB" id="A0A401NTL0"/>
<protein>
    <recommendedName>
        <fullName evidence="3">TATA box-binding protein-associated factor RNA polymerase I subunit A</fullName>
    </recommendedName>
</protein>
<evidence type="ECO:0000313" key="1">
    <source>
        <dbReference type="EMBL" id="GCB64197.1"/>
    </source>
</evidence>
<dbReference type="GO" id="GO:0006360">
    <property type="term" value="P:transcription by RNA polymerase I"/>
    <property type="evidence" value="ECO:0007669"/>
    <property type="project" value="InterPro"/>
</dbReference>
<evidence type="ECO:0008006" key="3">
    <source>
        <dbReference type="Google" id="ProtNLM"/>
    </source>
</evidence>
<dbReference type="GO" id="GO:0000120">
    <property type="term" value="C:RNA polymerase I transcription regulator complex"/>
    <property type="evidence" value="ECO:0007669"/>
    <property type="project" value="InterPro"/>
</dbReference>
<dbReference type="InterPro" id="IPR052669">
    <property type="entry name" value="SL1/TIF-IB_Component"/>
</dbReference>
<evidence type="ECO:0000313" key="2">
    <source>
        <dbReference type="Proteomes" id="UP000288216"/>
    </source>
</evidence>
<dbReference type="PANTHER" id="PTHR32122:SF1">
    <property type="entry name" value="TATA BOX-BINDING PROTEIN-ASSOCIATED FACTOR RNA POLYMERASE I SUBUNIT A"/>
    <property type="match status" value="1"/>
</dbReference>